<sequence length="623" mass="67766">MSIFSDDVLLTRSRSNSESQFKSTRAEKRLGRLFKPPSTTSSTPKQGPSNTNSSTASVGSSVPSASGKGEPKQLALEDLKYHVGRNLRSMSQSAIPTTSSVTGQNGGLSASALPRKPSLASQTAGTDGKLTTLREVHGSAASERLVFSDTMKIAHKVRFVYSEFTSVLKNLGISINTSTNSFNNFVSLYDFVNRRANDTDREAIQESLRSQLATQLVELLKDLRKIVDHLTFPSHMVASLSTETIRMAYFSLFSLLVELTGICKILDPSFTPRTQQKSSRPAQLAAAPLAPQKLRTQPPKINRAPPPNPQHAQTIPVPQRQPSVHRQPLKIDTNLPAVPRQDSELSAISNIESTTDNEKLYEIISFTTQAAHAVFTQLNDALAKSAISTAQNTQNSQVSQDGGPDTQDLPNIAQKVKELTTYCMSSMEQTKRIKTVLNQTRSAQRLDEDQQKRLYEETNLFLKSIISFLAATKGALQDMPALNEVRGALSNLTRATKELTIRLETSVLKQSVTNATDQPPLSSIPSVANFQNGHFGQEATARTVPSPLQSEKEDSMQQHVKSLQTSGLEHVAQLPVTTPLVASIGPTAASVVLPVASPMGVNVNPPEYNPFDKLSDADAKRVT</sequence>
<reference evidence="2" key="2">
    <citation type="submission" date="2021-01" db="EMBL/GenBank/DDBJ databases">
        <authorList>
            <person name="Schikora-Tamarit M.A."/>
        </authorList>
    </citation>
    <scope>NUCLEOTIDE SEQUENCE</scope>
    <source>
        <strain evidence="2">NCAIM Y.01608</strain>
    </source>
</reference>
<protein>
    <submittedName>
        <fullName evidence="2">Uncharacterized protein</fullName>
    </submittedName>
</protein>
<reference evidence="2" key="1">
    <citation type="journal article" date="2021" name="Open Biol.">
        <title>Shared evolutionary footprints suggest mitochondrial oxidative damage underlies multiple complex I losses in fungi.</title>
        <authorList>
            <person name="Schikora-Tamarit M.A."/>
            <person name="Marcet-Houben M."/>
            <person name="Nosek J."/>
            <person name="Gabaldon T."/>
        </authorList>
    </citation>
    <scope>NUCLEOTIDE SEQUENCE</scope>
    <source>
        <strain evidence="2">NCAIM Y.01608</strain>
    </source>
</reference>
<feature type="region of interest" description="Disordered" evidence="1">
    <location>
        <begin position="91"/>
        <end position="127"/>
    </location>
</feature>
<feature type="region of interest" description="Disordered" evidence="1">
    <location>
        <begin position="271"/>
        <end position="328"/>
    </location>
</feature>
<organism evidence="2 3">
    <name type="scientific">Ogataea polymorpha</name>
    <dbReference type="NCBI Taxonomy" id="460523"/>
    <lineage>
        <taxon>Eukaryota</taxon>
        <taxon>Fungi</taxon>
        <taxon>Dikarya</taxon>
        <taxon>Ascomycota</taxon>
        <taxon>Saccharomycotina</taxon>
        <taxon>Pichiomycetes</taxon>
        <taxon>Pichiales</taxon>
        <taxon>Pichiaceae</taxon>
        <taxon>Ogataea</taxon>
    </lineage>
</organism>
<feature type="region of interest" description="Disordered" evidence="1">
    <location>
        <begin position="1"/>
        <end position="71"/>
    </location>
</feature>
<evidence type="ECO:0000313" key="3">
    <source>
        <dbReference type="Proteomes" id="UP000788993"/>
    </source>
</evidence>
<proteinExistence type="predicted"/>
<dbReference type="AlphaFoldDB" id="A0A9P8PSR0"/>
<feature type="compositionally biased region" description="Polar residues" evidence="1">
    <location>
        <begin position="37"/>
        <end position="48"/>
    </location>
</feature>
<feature type="compositionally biased region" description="Low complexity" evidence="1">
    <location>
        <begin position="281"/>
        <end position="303"/>
    </location>
</feature>
<dbReference type="Proteomes" id="UP000788993">
    <property type="component" value="Unassembled WGS sequence"/>
</dbReference>
<feature type="compositionally biased region" description="Polar residues" evidence="1">
    <location>
        <begin position="12"/>
        <end position="23"/>
    </location>
</feature>
<feature type="compositionally biased region" description="Polar residues" evidence="1">
    <location>
        <begin position="271"/>
        <end position="280"/>
    </location>
</feature>
<feature type="region of interest" description="Disordered" evidence="1">
    <location>
        <begin position="604"/>
        <end position="623"/>
    </location>
</feature>
<dbReference type="InterPro" id="IPR019487">
    <property type="entry name" value="RAM_signalling_pathway_SOG2"/>
</dbReference>
<feature type="compositionally biased region" description="Low complexity" evidence="1">
    <location>
        <begin position="49"/>
        <end position="67"/>
    </location>
</feature>
<comment type="caution">
    <text evidence="2">The sequence shown here is derived from an EMBL/GenBank/DDBJ whole genome shotgun (WGS) entry which is preliminary data.</text>
</comment>
<evidence type="ECO:0000256" key="1">
    <source>
        <dbReference type="SAM" id="MobiDB-lite"/>
    </source>
</evidence>
<dbReference type="EMBL" id="JAEUBD010000146">
    <property type="protein sequence ID" value="KAH3676764.1"/>
    <property type="molecule type" value="Genomic_DNA"/>
</dbReference>
<feature type="compositionally biased region" description="Basic and acidic residues" evidence="1">
    <location>
        <begin position="613"/>
        <end position="623"/>
    </location>
</feature>
<gene>
    <name evidence="2" type="ORF">OGATHE_001254</name>
</gene>
<dbReference type="Pfam" id="PF10428">
    <property type="entry name" value="SOG2"/>
    <property type="match status" value="1"/>
</dbReference>
<evidence type="ECO:0000313" key="2">
    <source>
        <dbReference type="EMBL" id="KAH3676764.1"/>
    </source>
</evidence>
<feature type="compositionally biased region" description="Polar residues" evidence="1">
    <location>
        <begin position="91"/>
        <end position="103"/>
    </location>
</feature>
<accession>A0A9P8PSR0</accession>
<keyword evidence="3" id="KW-1185">Reference proteome</keyword>
<name>A0A9P8PSR0_9ASCO</name>